<proteinExistence type="predicted"/>
<feature type="domain" description="B box-type" evidence="5">
    <location>
        <begin position="36"/>
        <end position="83"/>
    </location>
</feature>
<evidence type="ECO:0000259" key="5">
    <source>
        <dbReference type="PROSITE" id="PS50119"/>
    </source>
</evidence>
<dbReference type="STRING" id="29760.E0CT52"/>
<dbReference type="HOGENOM" id="CLU_028225_0_1_1"/>
<evidence type="ECO:0000256" key="3">
    <source>
        <dbReference type="ARBA" id="ARBA00022833"/>
    </source>
</evidence>
<name>E0CT52_VITVI</name>
<evidence type="ECO:0000256" key="2">
    <source>
        <dbReference type="ARBA" id="ARBA00022771"/>
    </source>
</evidence>
<evidence type="ECO:0000313" key="7">
    <source>
        <dbReference type="Proteomes" id="UP000009183"/>
    </source>
</evidence>
<dbReference type="eggNOG" id="ENOG502QSHH">
    <property type="taxonomic scope" value="Eukaryota"/>
</dbReference>
<keyword evidence="3" id="KW-0862">Zinc</keyword>
<dbReference type="ExpressionAtlas" id="E0CT52">
    <property type="expression patterns" value="differential"/>
</dbReference>
<keyword evidence="2 4" id="KW-0863">Zinc-finger</keyword>
<organism evidence="6 7">
    <name type="scientific">Vitis vinifera</name>
    <name type="common">Grape</name>
    <dbReference type="NCBI Taxonomy" id="29760"/>
    <lineage>
        <taxon>Eukaryota</taxon>
        <taxon>Viridiplantae</taxon>
        <taxon>Streptophyta</taxon>
        <taxon>Embryophyta</taxon>
        <taxon>Tracheophyta</taxon>
        <taxon>Spermatophyta</taxon>
        <taxon>Magnoliopsida</taxon>
        <taxon>eudicotyledons</taxon>
        <taxon>Gunneridae</taxon>
        <taxon>Pentapetalae</taxon>
        <taxon>rosids</taxon>
        <taxon>Vitales</taxon>
        <taxon>Vitaceae</taxon>
        <taxon>Viteae</taxon>
        <taxon>Vitis</taxon>
    </lineage>
</organism>
<dbReference type="PANTHER" id="PTHR31717:SF142">
    <property type="entry name" value="B-BOX DOMAIN PROTEIN 30-RELATED"/>
    <property type="match status" value="1"/>
</dbReference>
<dbReference type="Proteomes" id="UP000009183">
    <property type="component" value="Chromosome 19"/>
</dbReference>
<dbReference type="PROSITE" id="PS50119">
    <property type="entry name" value="ZF_BBOX"/>
    <property type="match status" value="2"/>
</dbReference>
<reference evidence="7" key="1">
    <citation type="journal article" date="2007" name="Nature">
        <title>The grapevine genome sequence suggests ancestral hexaploidization in major angiosperm phyla.</title>
        <authorList>
            <consortium name="The French-Italian Public Consortium for Grapevine Genome Characterization."/>
            <person name="Jaillon O."/>
            <person name="Aury J.-M."/>
            <person name="Noel B."/>
            <person name="Policriti A."/>
            <person name="Clepet C."/>
            <person name="Casagrande A."/>
            <person name="Choisne N."/>
            <person name="Aubourg S."/>
            <person name="Vitulo N."/>
            <person name="Jubin C."/>
            <person name="Vezzi A."/>
            <person name="Legeai F."/>
            <person name="Hugueney P."/>
            <person name="Dasilva C."/>
            <person name="Horner D."/>
            <person name="Mica E."/>
            <person name="Jublot D."/>
            <person name="Poulain J."/>
            <person name="Bruyere C."/>
            <person name="Billault A."/>
            <person name="Segurens B."/>
            <person name="Gouyvenoux M."/>
            <person name="Ugarte E."/>
            <person name="Cattonaro F."/>
            <person name="Anthouard V."/>
            <person name="Vico V."/>
            <person name="Del Fabbro C."/>
            <person name="Alaux M."/>
            <person name="Di Gaspero G."/>
            <person name="Dumas V."/>
            <person name="Felice N."/>
            <person name="Paillard S."/>
            <person name="Juman I."/>
            <person name="Moroldo M."/>
            <person name="Scalabrin S."/>
            <person name="Canaguier A."/>
            <person name="Le Clainche I."/>
            <person name="Malacrida G."/>
            <person name="Durand E."/>
            <person name="Pesole G."/>
            <person name="Laucou V."/>
            <person name="Chatelet P."/>
            <person name="Merdinoglu D."/>
            <person name="Delledonne M."/>
            <person name="Pezzotti M."/>
            <person name="Lecharny A."/>
            <person name="Scarpelli C."/>
            <person name="Artiguenave F."/>
            <person name="Pe M.E."/>
            <person name="Valle G."/>
            <person name="Morgante M."/>
            <person name="Caboche M."/>
            <person name="Adam-Blondon A.-F."/>
            <person name="Weissenbach J."/>
            <person name="Quetier F."/>
            <person name="Wincker P."/>
        </authorList>
    </citation>
    <scope>NUCLEOTIDE SEQUENCE [LARGE SCALE GENOMIC DNA]</scope>
    <source>
        <strain evidence="7">cv. Pinot noir / PN40024</strain>
    </source>
</reference>
<dbReference type="InterPro" id="IPR049808">
    <property type="entry name" value="CONSTANS-like_Bbox1"/>
</dbReference>
<dbReference type="CDD" id="cd19821">
    <property type="entry name" value="Bbox1_BBX-like"/>
    <property type="match status" value="1"/>
</dbReference>
<dbReference type="InParanoid" id="E0CT52"/>
<feature type="domain" description="B box-type" evidence="5">
    <location>
        <begin position="79"/>
        <end position="124"/>
    </location>
</feature>
<dbReference type="GO" id="GO:0008270">
    <property type="term" value="F:zinc ion binding"/>
    <property type="evidence" value="ECO:0007669"/>
    <property type="project" value="UniProtKB-KW"/>
</dbReference>
<dbReference type="PaxDb" id="29760-VIT_19s0014g05120.t01"/>
<keyword evidence="7" id="KW-1185">Reference proteome</keyword>
<dbReference type="EMBL" id="FN595229">
    <property type="protein sequence ID" value="CBI20501.3"/>
    <property type="molecule type" value="Genomic_DNA"/>
</dbReference>
<evidence type="ECO:0000256" key="4">
    <source>
        <dbReference type="PROSITE-ProRule" id="PRU00024"/>
    </source>
</evidence>
<evidence type="ECO:0000256" key="1">
    <source>
        <dbReference type="ARBA" id="ARBA00022723"/>
    </source>
</evidence>
<dbReference type="AlphaFoldDB" id="E0CT52"/>
<protein>
    <recommendedName>
        <fullName evidence="5">B box-type domain-containing protein</fullName>
    </recommendedName>
</protein>
<sequence>MDKEIVVYCHSWTKEPRPDFWLFEVGFLRGVWLMGSVEPVCEFCGVARAVVYCKQDMAALCLQCDGFVHSANFISQRHVRSLLCDKCNSQPATIQCLEDEACLCESCECNVNSCLGSEHKHQPLSFYSGSPSPEEFIEIWSSSPSCKSPVSLSTNCINSYWENRNNSRSLFWSVTSLTNRMKELETFTKMSSSPMSPPQALFFSSVPQLLKQDPSESQNLHICNVNNPCEGRMDDAELNLEKSDKVYGSLQCYINSFEDIGMSCPYMDKSLPADESNIKAVNDQEPINPCRSQSVNLNFPTGLVQSGASLSLSNITGESCVADYQDCGLSAVILNGNPTWDANLGTSCSQARVEAKKRYNKKKKTRMYVCNSTHY</sequence>
<accession>E0CT52</accession>
<keyword evidence="1" id="KW-0479">Metal-binding</keyword>
<dbReference type="InterPro" id="IPR000315">
    <property type="entry name" value="Znf_B-box"/>
</dbReference>
<dbReference type="PANTHER" id="PTHR31717">
    <property type="entry name" value="ZINC FINGER PROTEIN CONSTANS-LIKE 10"/>
    <property type="match status" value="1"/>
</dbReference>
<evidence type="ECO:0000313" key="6">
    <source>
        <dbReference type="EMBL" id="CBI20501.3"/>
    </source>
</evidence>
<dbReference type="SMART" id="SM00336">
    <property type="entry name" value="BBOX"/>
    <property type="match status" value="2"/>
</dbReference>
<gene>
    <name evidence="6" type="ordered locus">VIT_19s0014g05120</name>
</gene>